<name>A0AAC9FGR8_SPHMC</name>
<dbReference type="KEGG" id="smaz:LH19_20840"/>
<keyword evidence="2" id="KW-1185">Reference proteome</keyword>
<dbReference type="AlphaFoldDB" id="A0AAC9FGR8"/>
<reference evidence="1 2" key="2">
    <citation type="journal article" date="2016" name="Genome Announc.">
        <title>Complete Genome Sequence of Sphingopyxis macrogoltabida Strain 203N (NBRC 111659), a Polyethylene Glycol Degrader.</title>
        <authorList>
            <person name="Ohtsubo Y."/>
            <person name="Nonoyama S."/>
            <person name="Nagata Y."/>
            <person name="Numata M."/>
            <person name="Tsuchikane K."/>
            <person name="Hosoyama A."/>
            <person name="Yamazoe A."/>
            <person name="Tsuda M."/>
            <person name="Fujita N."/>
            <person name="Kawai F."/>
        </authorList>
    </citation>
    <scope>NUCLEOTIDE SEQUENCE [LARGE SCALE GENOMIC DNA]</scope>
    <source>
        <strain evidence="1 2">203N</strain>
    </source>
</reference>
<evidence type="ECO:0000313" key="2">
    <source>
        <dbReference type="Proteomes" id="UP000076088"/>
    </source>
</evidence>
<evidence type="ECO:0008006" key="3">
    <source>
        <dbReference type="Google" id="ProtNLM"/>
    </source>
</evidence>
<reference evidence="2" key="1">
    <citation type="submission" date="2015-11" db="EMBL/GenBank/DDBJ databases">
        <title>Complete genome sequence of a polyethylene-glycol degrader Sphingopyxis macrogoltabida 203N (NBRC 111659).</title>
        <authorList>
            <person name="Yoshiyuki O."/>
            <person name="Shouta N."/>
            <person name="Nagata Y."/>
            <person name="Numata M."/>
            <person name="Tsuchikane K."/>
            <person name="Hosoyama A."/>
            <person name="Yamazoe A."/>
            <person name="Tsuda M."/>
            <person name="Fujita N."/>
            <person name="Kawai F."/>
        </authorList>
    </citation>
    <scope>NUCLEOTIDE SEQUENCE [LARGE SCALE GENOMIC DNA]</scope>
    <source>
        <strain evidence="2">203N</strain>
    </source>
</reference>
<sequence length="67" mass="7188">MADDIDRANELADEHLNHSLRAARAAAVTATSAGVPGECEECGEDMPRLIDGRCGYCRDGRGPRSRT</sequence>
<protein>
    <recommendedName>
        <fullName evidence="3">Conjugal transfer protein TraR</fullName>
    </recommendedName>
</protein>
<accession>A0AAC9FGR8</accession>
<gene>
    <name evidence="1" type="ORF">ATM17_21430</name>
</gene>
<proteinExistence type="predicted"/>
<dbReference type="RefSeq" id="WP_054731600.1">
    <property type="nucleotide sequence ID" value="NZ_CP009429.1"/>
</dbReference>
<evidence type="ECO:0000313" key="1">
    <source>
        <dbReference type="EMBL" id="AMU91580.1"/>
    </source>
</evidence>
<organism evidence="1 2">
    <name type="scientific">Sphingopyxis macrogoltabida</name>
    <name type="common">Sphingomonas macrogoltabidus</name>
    <dbReference type="NCBI Taxonomy" id="33050"/>
    <lineage>
        <taxon>Bacteria</taxon>
        <taxon>Pseudomonadati</taxon>
        <taxon>Pseudomonadota</taxon>
        <taxon>Alphaproteobacteria</taxon>
        <taxon>Sphingomonadales</taxon>
        <taxon>Sphingomonadaceae</taxon>
        <taxon>Sphingopyxis</taxon>
    </lineage>
</organism>
<dbReference type="Proteomes" id="UP000076088">
    <property type="component" value="Chromosome"/>
</dbReference>
<dbReference type="EMBL" id="CP013344">
    <property type="protein sequence ID" value="AMU91580.1"/>
    <property type="molecule type" value="Genomic_DNA"/>
</dbReference>